<keyword evidence="2" id="KW-1185">Reference proteome</keyword>
<accession>A0A6P2J908</accession>
<dbReference type="AlphaFoldDB" id="A0A6P2J908"/>
<name>A0A6P2J908_9BURK</name>
<evidence type="ECO:0000313" key="1">
    <source>
        <dbReference type="EMBL" id="VWB39022.1"/>
    </source>
</evidence>
<evidence type="ECO:0000313" key="2">
    <source>
        <dbReference type="Proteomes" id="UP000494125"/>
    </source>
</evidence>
<protein>
    <submittedName>
        <fullName evidence="1">Uncharacterized protein</fullName>
    </submittedName>
</protein>
<proteinExistence type="predicted"/>
<gene>
    <name evidence="1" type="ORF">BDI24065_01730</name>
</gene>
<dbReference type="Proteomes" id="UP000494125">
    <property type="component" value="Unassembled WGS sequence"/>
</dbReference>
<reference evidence="1 2" key="1">
    <citation type="submission" date="2019-09" db="EMBL/GenBank/DDBJ databases">
        <authorList>
            <person name="Depoorter E."/>
        </authorList>
    </citation>
    <scope>NUCLEOTIDE SEQUENCE [LARGE SCALE GENOMIC DNA]</scope>
    <source>
        <strain evidence="1">LMG 24065</strain>
    </source>
</reference>
<sequence length="135" mass="15346">MPKRRLIGTRGRSRLSTPGTSLGFPNLWSSYRDGEHKSLSVLCTHGKRLYRRVAMMRGVHNRDLTKKRPGFEPGQTKVARGKAPTILSRSAICRVYHPSVWTIDAALPVLKLSQQIYTFSCHTHIFLTHFIVKFG</sequence>
<organism evidence="1 2">
    <name type="scientific">Burkholderia diffusa</name>
    <dbReference type="NCBI Taxonomy" id="488732"/>
    <lineage>
        <taxon>Bacteria</taxon>
        <taxon>Pseudomonadati</taxon>
        <taxon>Pseudomonadota</taxon>
        <taxon>Betaproteobacteria</taxon>
        <taxon>Burkholderiales</taxon>
        <taxon>Burkholderiaceae</taxon>
        <taxon>Burkholderia</taxon>
        <taxon>Burkholderia cepacia complex</taxon>
    </lineage>
</organism>
<dbReference type="EMBL" id="CABVPN010000007">
    <property type="protein sequence ID" value="VWB39022.1"/>
    <property type="molecule type" value="Genomic_DNA"/>
</dbReference>